<dbReference type="PANTHER" id="PTHR20963">
    <property type="entry name" value="MULTIPLE INOSITOL POLYPHOSPHATE PHOSPHATASE-RELATED"/>
    <property type="match status" value="1"/>
</dbReference>
<keyword evidence="18" id="KW-0812">Transmembrane</keyword>
<reference evidence="19" key="1">
    <citation type="submission" date="2019-01" db="EMBL/GenBank/DDBJ databases">
        <title>Draft genome sequences of three monokaryotic isolates of the white-rot basidiomycete fungus Dichomitus squalens.</title>
        <authorList>
            <consortium name="DOE Joint Genome Institute"/>
            <person name="Lopez S.C."/>
            <person name="Andreopoulos B."/>
            <person name="Pangilinan J."/>
            <person name="Lipzen A."/>
            <person name="Riley R."/>
            <person name="Ahrendt S."/>
            <person name="Ng V."/>
            <person name="Barry K."/>
            <person name="Daum C."/>
            <person name="Grigoriev I.V."/>
            <person name="Hilden K.S."/>
            <person name="Makela M.R."/>
            <person name="de Vries R.P."/>
        </authorList>
    </citation>
    <scope>NUCLEOTIDE SEQUENCE [LARGE SCALE GENOMIC DNA]</scope>
    <source>
        <strain evidence="19">OM18370.1</strain>
    </source>
</reference>
<dbReference type="GO" id="GO:0003993">
    <property type="term" value="F:acid phosphatase activity"/>
    <property type="evidence" value="ECO:0007669"/>
    <property type="project" value="TreeGrafter"/>
</dbReference>
<evidence type="ECO:0000256" key="18">
    <source>
        <dbReference type="SAM" id="Phobius"/>
    </source>
</evidence>
<evidence type="ECO:0000256" key="8">
    <source>
        <dbReference type="ARBA" id="ARBA00042300"/>
    </source>
</evidence>
<dbReference type="PIRSF" id="PIRSF000894">
    <property type="entry name" value="Acid_phosphatase"/>
    <property type="match status" value="1"/>
</dbReference>
<dbReference type="AlphaFoldDB" id="A0A4Q9MP37"/>
<dbReference type="CDD" id="cd07061">
    <property type="entry name" value="HP_HAP_like"/>
    <property type="match status" value="1"/>
</dbReference>
<evidence type="ECO:0000256" key="15">
    <source>
        <dbReference type="ARBA" id="ARBA00044262"/>
    </source>
</evidence>
<gene>
    <name evidence="19" type="ORF">BD311DRAFT_757858</name>
</gene>
<accession>A0A4Q9MP37</accession>
<dbReference type="GO" id="GO:0016158">
    <property type="term" value="F:inositol hexakisphosphate 3-phosphatase activity"/>
    <property type="evidence" value="ECO:0007669"/>
    <property type="project" value="UniProtKB-EC"/>
</dbReference>
<dbReference type="PROSITE" id="PS00778">
    <property type="entry name" value="HIS_ACID_PHOSPHAT_2"/>
    <property type="match status" value="1"/>
</dbReference>
<keyword evidence="5 17" id="KW-1015">Disulfide bond</keyword>
<evidence type="ECO:0000256" key="13">
    <source>
        <dbReference type="ARBA" id="ARBA00043788"/>
    </source>
</evidence>
<name>A0A4Q9MP37_9APHY</name>
<dbReference type="Proteomes" id="UP000292957">
    <property type="component" value="Unassembled WGS sequence"/>
</dbReference>
<organism evidence="19">
    <name type="scientific">Dichomitus squalens</name>
    <dbReference type="NCBI Taxonomy" id="114155"/>
    <lineage>
        <taxon>Eukaryota</taxon>
        <taxon>Fungi</taxon>
        <taxon>Dikarya</taxon>
        <taxon>Basidiomycota</taxon>
        <taxon>Agaricomycotina</taxon>
        <taxon>Agaricomycetes</taxon>
        <taxon>Polyporales</taxon>
        <taxon>Polyporaceae</taxon>
        <taxon>Dichomitus</taxon>
    </lineage>
</organism>
<dbReference type="PROSITE" id="PS00616">
    <property type="entry name" value="HIS_ACID_PHOSPHAT_1"/>
    <property type="match status" value="1"/>
</dbReference>
<dbReference type="InterPro" id="IPR033379">
    <property type="entry name" value="Acid_Pase_AS"/>
</dbReference>
<evidence type="ECO:0000256" key="10">
    <source>
        <dbReference type="ARBA" id="ARBA00043675"/>
    </source>
</evidence>
<evidence type="ECO:0000256" key="1">
    <source>
        <dbReference type="ARBA" id="ARBA00004613"/>
    </source>
</evidence>
<dbReference type="InterPro" id="IPR000560">
    <property type="entry name" value="His_Pase_clade-2"/>
</dbReference>
<keyword evidence="18" id="KW-1133">Transmembrane helix</keyword>
<dbReference type="Pfam" id="PF00328">
    <property type="entry name" value="His_Phos_2"/>
    <property type="match status" value="1"/>
</dbReference>
<evidence type="ECO:0000256" key="7">
    <source>
        <dbReference type="ARBA" id="ARBA00041857"/>
    </source>
</evidence>
<comment type="subcellular location">
    <subcellularLocation>
        <location evidence="1">Secreted</location>
    </subcellularLocation>
</comment>
<proteinExistence type="predicted"/>
<sequence>MTKSPSAHIDQLPFLVDTKSPALRHRPTGATRADIFRARPAVMALLSLITLTYICYAYASLSPSTVYRNSLDVDQEVPSLGVPRSVQQSWVMYSPYYPSEPYVPPPEGCSLDQVNILQRHGARYPTSGAATRIVAAIGKLQSVESFTDPLLAFLKNYSYDLGHDDLVPYGAAQSFQAGEQAFERYAWLLSEANQPFVRASSAPRVVDSATNWTAGFAAASSHHYKPILSVILSEAGNDTLDDNMCAAAGSSDAEDNLWLSTFAPPMTARLNAGAPGANLTDTDTYNILSMCAFDTISHETRSPFCAIYEELAGPAAFSYYGDLDKYYGTGYGQLLGPVQGVGYINELIARLAGKPVQDHTQTNATLDGNPETFPLNRTLYADFSHDNQMVAIFAAMGLFKQSAPLDPTKPDPNRTWRVQKMVPFSGRMVTERLSCRGTPSVRILVNDAVMPSEFCGANADRVCTLDAFVQSQSYARNNGEGDWAKCFA</sequence>
<dbReference type="OrthoDB" id="6509975at2759"/>
<evidence type="ECO:0000313" key="19">
    <source>
        <dbReference type="EMBL" id="TBU28718.1"/>
    </source>
</evidence>
<evidence type="ECO:0000256" key="17">
    <source>
        <dbReference type="PIRSR" id="PIRSR000894-2"/>
    </source>
</evidence>
<evidence type="ECO:0000256" key="16">
    <source>
        <dbReference type="PIRSR" id="PIRSR000894-1"/>
    </source>
</evidence>
<comment type="catalytic activity">
    <reaction evidence="9">
        <text>1D-myo-inositol 1,2,5,6-tetrakisphosphate + H2O = 1D-myo-inositol 1,2,6-trisphosphate + phosphate</text>
        <dbReference type="Rhea" id="RHEA:77119"/>
        <dbReference type="ChEBI" id="CHEBI:15377"/>
        <dbReference type="ChEBI" id="CHEBI:43474"/>
        <dbReference type="ChEBI" id="CHEBI:195535"/>
        <dbReference type="ChEBI" id="CHEBI:195537"/>
    </reaction>
    <physiologicalReaction direction="left-to-right" evidence="9">
        <dbReference type="Rhea" id="RHEA:77120"/>
    </physiologicalReaction>
</comment>
<feature type="disulfide bond" evidence="17">
    <location>
        <begin position="109"/>
        <end position="435"/>
    </location>
</feature>
<evidence type="ECO:0000256" key="12">
    <source>
        <dbReference type="ARBA" id="ARBA00043748"/>
    </source>
</evidence>
<evidence type="ECO:0000256" key="2">
    <source>
        <dbReference type="ARBA" id="ARBA00011245"/>
    </source>
</evidence>
<keyword evidence="4" id="KW-0378">Hydrolase</keyword>
<dbReference type="InterPro" id="IPR016274">
    <property type="entry name" value="Histidine_acid_Pase_euk"/>
</dbReference>
<evidence type="ECO:0000256" key="6">
    <source>
        <dbReference type="ARBA" id="ARBA00023180"/>
    </source>
</evidence>
<feature type="transmembrane region" description="Helical" evidence="18">
    <location>
        <begin position="41"/>
        <end position="59"/>
    </location>
</feature>
<comment type="catalytic activity">
    <reaction evidence="11">
        <text>1D-myo-inositol 1,2,6-trisphosphate + H2O = 1D-myo-inositol 1,2-bisphosphate + phosphate</text>
        <dbReference type="Rhea" id="RHEA:77131"/>
        <dbReference type="ChEBI" id="CHEBI:15377"/>
        <dbReference type="ChEBI" id="CHEBI:43474"/>
        <dbReference type="ChEBI" id="CHEBI:195537"/>
        <dbReference type="ChEBI" id="CHEBI:195539"/>
    </reaction>
    <physiologicalReaction direction="left-to-right" evidence="11">
        <dbReference type="Rhea" id="RHEA:77132"/>
    </physiologicalReaction>
</comment>
<feature type="disulfide bond" evidence="17">
    <location>
        <begin position="245"/>
        <end position="486"/>
    </location>
</feature>
<evidence type="ECO:0000256" key="14">
    <source>
        <dbReference type="ARBA" id="ARBA00044106"/>
    </source>
</evidence>
<dbReference type="EMBL" id="ML143419">
    <property type="protein sequence ID" value="TBU28718.1"/>
    <property type="molecule type" value="Genomic_DNA"/>
</dbReference>
<feature type="disulfide bond" evidence="17">
    <location>
        <begin position="291"/>
        <end position="305"/>
    </location>
</feature>
<comment type="subunit">
    <text evidence="2">Monomer.</text>
</comment>
<dbReference type="PANTHER" id="PTHR20963:SF24">
    <property type="entry name" value="3-PHYTASE B"/>
    <property type="match status" value="1"/>
</dbReference>
<evidence type="ECO:0000256" key="9">
    <source>
        <dbReference type="ARBA" id="ARBA00043670"/>
    </source>
</evidence>
<keyword evidence="6" id="KW-0325">Glycoprotein</keyword>
<comment type="catalytic activity">
    <reaction evidence="12">
        <text>1D-myo-inositol 1,2,4,5,6-pentakisphosphate + H2O = 1D-myo-inositol 1,2,5,6-tetrakisphosphate + phosphate</text>
        <dbReference type="Rhea" id="RHEA:77115"/>
        <dbReference type="ChEBI" id="CHEBI:15377"/>
        <dbReference type="ChEBI" id="CHEBI:43474"/>
        <dbReference type="ChEBI" id="CHEBI:57798"/>
        <dbReference type="ChEBI" id="CHEBI:195535"/>
    </reaction>
    <physiologicalReaction direction="left-to-right" evidence="12">
        <dbReference type="Rhea" id="RHEA:77116"/>
    </physiologicalReaction>
</comment>
<keyword evidence="3" id="KW-0964">Secreted</keyword>
<evidence type="ECO:0000256" key="3">
    <source>
        <dbReference type="ARBA" id="ARBA00022525"/>
    </source>
</evidence>
<feature type="disulfide bond" evidence="17">
    <location>
        <begin position="455"/>
        <end position="463"/>
    </location>
</feature>
<evidence type="ECO:0000256" key="11">
    <source>
        <dbReference type="ARBA" id="ARBA00043721"/>
    </source>
</evidence>
<dbReference type="SUPFAM" id="SSF53254">
    <property type="entry name" value="Phosphoglycerate mutase-like"/>
    <property type="match status" value="1"/>
</dbReference>
<feature type="active site" description="Proton donor" evidence="16">
    <location>
        <position position="386"/>
    </location>
</feature>
<dbReference type="InterPro" id="IPR029033">
    <property type="entry name" value="His_PPase_superfam"/>
</dbReference>
<comment type="catalytic activity">
    <reaction evidence="10">
        <text>1D-myo-inositol 1,2-bisphosphate + H2O = 1D-myo-inositol 2-phosphate + phosphate</text>
        <dbReference type="Rhea" id="RHEA:77135"/>
        <dbReference type="ChEBI" id="CHEBI:15377"/>
        <dbReference type="ChEBI" id="CHEBI:43474"/>
        <dbReference type="ChEBI" id="CHEBI:84142"/>
        <dbReference type="ChEBI" id="CHEBI:195539"/>
    </reaction>
    <physiologicalReaction direction="left-to-right" evidence="10">
        <dbReference type="Rhea" id="RHEA:77136"/>
    </physiologicalReaction>
</comment>
<dbReference type="GO" id="GO:0005576">
    <property type="term" value="C:extracellular region"/>
    <property type="evidence" value="ECO:0007669"/>
    <property type="project" value="UniProtKB-SubCell"/>
</dbReference>
<comment type="catalytic activity">
    <reaction evidence="13">
        <text>1D-myo-inositol hexakisphosphate + H2O = 1D-myo-inositol 1,2,4,5,6-pentakisphosphate + phosphate</text>
        <dbReference type="Rhea" id="RHEA:16989"/>
        <dbReference type="ChEBI" id="CHEBI:15377"/>
        <dbReference type="ChEBI" id="CHEBI:43474"/>
        <dbReference type="ChEBI" id="CHEBI:57798"/>
        <dbReference type="ChEBI" id="CHEBI:58130"/>
        <dbReference type="EC" id="3.1.3.8"/>
    </reaction>
    <physiologicalReaction direction="left-to-right" evidence="13">
        <dbReference type="Rhea" id="RHEA:16990"/>
    </physiologicalReaction>
</comment>
<evidence type="ECO:0000256" key="4">
    <source>
        <dbReference type="ARBA" id="ARBA00022801"/>
    </source>
</evidence>
<protein>
    <recommendedName>
        <fullName evidence="14">Phytase A</fullName>
    </recommendedName>
    <alternativeName>
        <fullName evidence="15">Histidine acid phosphatase phyA</fullName>
    </alternativeName>
    <alternativeName>
        <fullName evidence="8">Myo-inositol hexakisphosphate phosphohydrolase A</fullName>
    </alternativeName>
    <alternativeName>
        <fullName evidence="7">Myo-inositol-hexaphosphate 3-phosphohydrolase A</fullName>
    </alternativeName>
</protein>
<keyword evidence="18" id="KW-0472">Membrane</keyword>
<evidence type="ECO:0000256" key="5">
    <source>
        <dbReference type="ARBA" id="ARBA00023157"/>
    </source>
</evidence>
<dbReference type="Gene3D" id="3.40.50.1240">
    <property type="entry name" value="Phosphoglycerate mutase-like"/>
    <property type="match status" value="1"/>
</dbReference>
<feature type="active site" description="Nucleophile" evidence="16">
    <location>
        <position position="120"/>
    </location>
</feature>